<proteinExistence type="predicted"/>
<evidence type="ECO:0000313" key="2">
    <source>
        <dbReference type="Proteomes" id="UP001500729"/>
    </source>
</evidence>
<dbReference type="EMBL" id="BAAAGS010000117">
    <property type="protein sequence ID" value="GAA0565193.1"/>
    <property type="molecule type" value="Genomic_DNA"/>
</dbReference>
<accession>A0ABP3PHQ6</accession>
<protein>
    <recommendedName>
        <fullName evidence="3">TetR family transcriptional regulator</fullName>
    </recommendedName>
</protein>
<gene>
    <name evidence="1" type="ORF">GCM10009533_71210</name>
</gene>
<name>A0ABP3PHQ6_SACER</name>
<evidence type="ECO:0008006" key="3">
    <source>
        <dbReference type="Google" id="ProtNLM"/>
    </source>
</evidence>
<keyword evidence="2" id="KW-1185">Reference proteome</keyword>
<sequence length="44" mass="4724">MHMCAERERALAEGTATPRATWDEAAAGLVDAITGLWAAPVTRR</sequence>
<evidence type="ECO:0000313" key="1">
    <source>
        <dbReference type="EMBL" id="GAA0565193.1"/>
    </source>
</evidence>
<comment type="caution">
    <text evidence="1">The sequence shown here is derived from an EMBL/GenBank/DDBJ whole genome shotgun (WGS) entry which is preliminary data.</text>
</comment>
<organism evidence="1 2">
    <name type="scientific">Saccharopolyspora erythraea</name>
    <name type="common">Streptomyces erythraeus</name>
    <dbReference type="NCBI Taxonomy" id="1836"/>
    <lineage>
        <taxon>Bacteria</taxon>
        <taxon>Bacillati</taxon>
        <taxon>Actinomycetota</taxon>
        <taxon>Actinomycetes</taxon>
        <taxon>Pseudonocardiales</taxon>
        <taxon>Pseudonocardiaceae</taxon>
        <taxon>Saccharopolyspora</taxon>
    </lineage>
</organism>
<reference evidence="2" key="1">
    <citation type="journal article" date="2019" name="Int. J. Syst. Evol. Microbiol.">
        <title>The Global Catalogue of Microorganisms (GCM) 10K type strain sequencing project: providing services to taxonomists for standard genome sequencing and annotation.</title>
        <authorList>
            <consortium name="The Broad Institute Genomics Platform"/>
            <consortium name="The Broad Institute Genome Sequencing Center for Infectious Disease"/>
            <person name="Wu L."/>
            <person name="Ma J."/>
        </authorList>
    </citation>
    <scope>NUCLEOTIDE SEQUENCE [LARGE SCALE GENOMIC DNA]</scope>
    <source>
        <strain evidence="2">JCM 10303</strain>
    </source>
</reference>
<dbReference type="Proteomes" id="UP001500729">
    <property type="component" value="Unassembled WGS sequence"/>
</dbReference>